<name>B9XFC2_PEDPL</name>
<dbReference type="InterPro" id="IPR023799">
    <property type="entry name" value="RbfA_dom_sf"/>
</dbReference>
<sequence>MPSLRLQRVRELLKREIGEVIRREIPVGESGLITVNEVGVSSDLHSATVFIGILGTDQQKKKGFAQLNHHRKRIQGLVGQAVILKYTPTLRFVLDESIAEGNKVLQIIDELEKSGPNNETTPENH</sequence>
<dbReference type="AlphaFoldDB" id="B9XFC2"/>
<dbReference type="InterPro" id="IPR000238">
    <property type="entry name" value="RbfA"/>
</dbReference>
<dbReference type="GO" id="GO:0005829">
    <property type="term" value="C:cytosol"/>
    <property type="evidence" value="ECO:0007669"/>
    <property type="project" value="TreeGrafter"/>
</dbReference>
<dbReference type="EMBL" id="ABOX02000010">
    <property type="protein sequence ID" value="EEF61286.1"/>
    <property type="molecule type" value="Genomic_DNA"/>
</dbReference>
<gene>
    <name evidence="2" type="primary">rbfA</name>
    <name evidence="3" type="ORF">Cflav_PD4307</name>
</gene>
<comment type="similarity">
    <text evidence="2">Belongs to the RbfA family.</text>
</comment>
<dbReference type="Gene3D" id="3.30.300.20">
    <property type="match status" value="1"/>
</dbReference>
<dbReference type="RefSeq" id="WP_007414520.1">
    <property type="nucleotide sequence ID" value="NZ_ABOX02000010.1"/>
</dbReference>
<keyword evidence="2" id="KW-0963">Cytoplasm</keyword>
<evidence type="ECO:0000256" key="2">
    <source>
        <dbReference type="HAMAP-Rule" id="MF_00003"/>
    </source>
</evidence>
<dbReference type="Pfam" id="PF02033">
    <property type="entry name" value="RBFA"/>
    <property type="match status" value="1"/>
</dbReference>
<dbReference type="InterPro" id="IPR015946">
    <property type="entry name" value="KH_dom-like_a/b"/>
</dbReference>
<dbReference type="GO" id="GO:0043024">
    <property type="term" value="F:ribosomal small subunit binding"/>
    <property type="evidence" value="ECO:0007669"/>
    <property type="project" value="TreeGrafter"/>
</dbReference>
<dbReference type="PROSITE" id="PS01319">
    <property type="entry name" value="RBFA"/>
    <property type="match status" value="1"/>
</dbReference>
<evidence type="ECO:0000313" key="3">
    <source>
        <dbReference type="EMBL" id="EEF61286.1"/>
    </source>
</evidence>
<comment type="function">
    <text evidence="2">One of several proteins that assist in the late maturation steps of the functional core of the 30S ribosomal subunit. Associates with free 30S ribosomal subunits (but not with 30S subunits that are part of 70S ribosomes or polysomes). Required for efficient processing of 16S rRNA. May interact with the 5'-terminal helix region of 16S rRNA.</text>
</comment>
<dbReference type="PANTHER" id="PTHR33515:SF1">
    <property type="entry name" value="RIBOSOME-BINDING FACTOR A, CHLOROPLASTIC-RELATED"/>
    <property type="match status" value="1"/>
</dbReference>
<keyword evidence="4" id="KW-1185">Reference proteome</keyword>
<dbReference type="SUPFAM" id="SSF89919">
    <property type="entry name" value="Ribosome-binding factor A, RbfA"/>
    <property type="match status" value="1"/>
</dbReference>
<keyword evidence="1 2" id="KW-0690">Ribosome biogenesis</keyword>
<reference evidence="3 4" key="1">
    <citation type="journal article" date="2011" name="J. Bacteriol.">
        <title>Genome sequence of 'Pedosphaera parvula' Ellin514, an aerobic Verrucomicrobial isolate from pasture soil.</title>
        <authorList>
            <person name="Kant R."/>
            <person name="van Passel M.W."/>
            <person name="Sangwan P."/>
            <person name="Palva A."/>
            <person name="Lucas S."/>
            <person name="Copeland A."/>
            <person name="Lapidus A."/>
            <person name="Glavina Del Rio T."/>
            <person name="Dalin E."/>
            <person name="Tice H."/>
            <person name="Bruce D."/>
            <person name="Goodwin L."/>
            <person name="Pitluck S."/>
            <person name="Chertkov O."/>
            <person name="Larimer F.W."/>
            <person name="Land M.L."/>
            <person name="Hauser L."/>
            <person name="Brettin T.S."/>
            <person name="Detter J.C."/>
            <person name="Han S."/>
            <person name="de Vos W.M."/>
            <person name="Janssen P.H."/>
            <person name="Smidt H."/>
        </authorList>
    </citation>
    <scope>NUCLEOTIDE SEQUENCE [LARGE SCALE GENOMIC DNA]</scope>
    <source>
        <strain evidence="3 4">Ellin514</strain>
    </source>
</reference>
<dbReference type="NCBIfam" id="TIGR00082">
    <property type="entry name" value="rbfA"/>
    <property type="match status" value="1"/>
</dbReference>
<organism evidence="3 4">
    <name type="scientific">Pedosphaera parvula (strain Ellin514)</name>
    <dbReference type="NCBI Taxonomy" id="320771"/>
    <lineage>
        <taxon>Bacteria</taxon>
        <taxon>Pseudomonadati</taxon>
        <taxon>Verrucomicrobiota</taxon>
        <taxon>Pedosphaerae</taxon>
        <taxon>Pedosphaerales</taxon>
        <taxon>Pedosphaeraceae</taxon>
        <taxon>Pedosphaera</taxon>
    </lineage>
</organism>
<evidence type="ECO:0000256" key="1">
    <source>
        <dbReference type="ARBA" id="ARBA00022517"/>
    </source>
</evidence>
<dbReference type="GO" id="GO:0030490">
    <property type="term" value="P:maturation of SSU-rRNA"/>
    <property type="evidence" value="ECO:0007669"/>
    <property type="project" value="UniProtKB-UniRule"/>
</dbReference>
<proteinExistence type="inferred from homology"/>
<dbReference type="PANTHER" id="PTHR33515">
    <property type="entry name" value="RIBOSOME-BINDING FACTOR A, CHLOROPLASTIC-RELATED"/>
    <property type="match status" value="1"/>
</dbReference>
<dbReference type="InterPro" id="IPR020053">
    <property type="entry name" value="Ribosome-bd_factorA_CS"/>
</dbReference>
<dbReference type="OrthoDB" id="9793478at2"/>
<comment type="subunit">
    <text evidence="2">Monomer. Binds 30S ribosomal subunits, but not 50S ribosomal subunits or 70S ribosomes.</text>
</comment>
<protein>
    <recommendedName>
        <fullName evidence="2">Ribosome-binding factor A</fullName>
    </recommendedName>
</protein>
<comment type="caution">
    <text evidence="3">The sequence shown here is derived from an EMBL/GenBank/DDBJ whole genome shotgun (WGS) entry which is preliminary data.</text>
</comment>
<accession>B9XFC2</accession>
<dbReference type="Proteomes" id="UP000003688">
    <property type="component" value="Unassembled WGS sequence"/>
</dbReference>
<comment type="subcellular location">
    <subcellularLocation>
        <location evidence="2">Cytoplasm</location>
    </subcellularLocation>
</comment>
<dbReference type="HAMAP" id="MF_00003">
    <property type="entry name" value="RbfA"/>
    <property type="match status" value="1"/>
</dbReference>
<evidence type="ECO:0000313" key="4">
    <source>
        <dbReference type="Proteomes" id="UP000003688"/>
    </source>
</evidence>
<dbReference type="STRING" id="320771.Cflav_PD4307"/>